<keyword evidence="7" id="KW-1185">Reference proteome</keyword>
<evidence type="ECO:0000256" key="4">
    <source>
        <dbReference type="SAM" id="MobiDB-lite"/>
    </source>
</evidence>
<dbReference type="PANTHER" id="PTHR33432">
    <property type="entry name" value="PROTEIN EMSY-LIKE 4"/>
    <property type="match status" value="1"/>
</dbReference>
<feature type="coiled-coil region" evidence="3">
    <location>
        <begin position="332"/>
        <end position="359"/>
    </location>
</feature>
<evidence type="ECO:0000256" key="1">
    <source>
        <dbReference type="ARBA" id="ARBA00004123"/>
    </source>
</evidence>
<dbReference type="SUPFAM" id="SSF158639">
    <property type="entry name" value="ENT-like"/>
    <property type="match status" value="1"/>
</dbReference>
<dbReference type="Proteomes" id="UP001497480">
    <property type="component" value="Unassembled WGS sequence"/>
</dbReference>
<evidence type="ECO:0000259" key="5">
    <source>
        <dbReference type="PROSITE" id="PS51138"/>
    </source>
</evidence>
<dbReference type="PROSITE" id="PS51138">
    <property type="entry name" value="ENT"/>
    <property type="match status" value="1"/>
</dbReference>
<evidence type="ECO:0000313" key="6">
    <source>
        <dbReference type="EMBL" id="CAL0302490.1"/>
    </source>
</evidence>
<evidence type="ECO:0000256" key="3">
    <source>
        <dbReference type="SAM" id="Coils"/>
    </source>
</evidence>
<evidence type="ECO:0000313" key="7">
    <source>
        <dbReference type="Proteomes" id="UP001497480"/>
    </source>
</evidence>
<evidence type="ECO:0000256" key="2">
    <source>
        <dbReference type="ARBA" id="ARBA00023242"/>
    </source>
</evidence>
<accession>A0AAV1VZS0</accession>
<organism evidence="6 7">
    <name type="scientific">Lupinus luteus</name>
    <name type="common">European yellow lupine</name>
    <dbReference type="NCBI Taxonomy" id="3873"/>
    <lineage>
        <taxon>Eukaryota</taxon>
        <taxon>Viridiplantae</taxon>
        <taxon>Streptophyta</taxon>
        <taxon>Embryophyta</taxon>
        <taxon>Tracheophyta</taxon>
        <taxon>Spermatophyta</taxon>
        <taxon>Magnoliopsida</taxon>
        <taxon>eudicotyledons</taxon>
        <taxon>Gunneridae</taxon>
        <taxon>Pentapetalae</taxon>
        <taxon>rosids</taxon>
        <taxon>fabids</taxon>
        <taxon>Fabales</taxon>
        <taxon>Fabaceae</taxon>
        <taxon>Papilionoideae</taxon>
        <taxon>50 kb inversion clade</taxon>
        <taxon>genistoids sensu lato</taxon>
        <taxon>core genistoids</taxon>
        <taxon>Genisteae</taxon>
        <taxon>Lupinus</taxon>
    </lineage>
</organism>
<reference evidence="6 7" key="1">
    <citation type="submission" date="2024-03" db="EMBL/GenBank/DDBJ databases">
        <authorList>
            <person name="Martinez-Hernandez J."/>
        </authorList>
    </citation>
    <scope>NUCLEOTIDE SEQUENCE [LARGE SCALE GENOMIC DNA]</scope>
</reference>
<protein>
    <recommendedName>
        <fullName evidence="5">ENT domain-containing protein</fullName>
    </recommendedName>
</protein>
<comment type="subcellular location">
    <subcellularLocation>
        <location evidence="1">Nucleus</location>
    </subcellularLocation>
</comment>
<dbReference type="SMART" id="SM01191">
    <property type="entry name" value="ENT"/>
    <property type="match status" value="1"/>
</dbReference>
<feature type="compositionally biased region" description="Low complexity" evidence="4">
    <location>
        <begin position="23"/>
        <end position="38"/>
    </location>
</feature>
<dbReference type="Pfam" id="PF03735">
    <property type="entry name" value="ENT"/>
    <property type="match status" value="1"/>
</dbReference>
<dbReference type="CDD" id="cd20404">
    <property type="entry name" value="Tudor_Agenet_AtEML-like"/>
    <property type="match status" value="1"/>
</dbReference>
<comment type="caution">
    <text evidence="6">The sequence shown here is derived from an EMBL/GenBank/DDBJ whole genome shotgun (WGS) entry which is preliminary data.</text>
</comment>
<feature type="compositionally biased region" description="Polar residues" evidence="4">
    <location>
        <begin position="115"/>
        <end position="134"/>
    </location>
</feature>
<name>A0AAV1VZS0_LUPLU</name>
<dbReference type="PANTHER" id="PTHR33432:SF20">
    <property type="entry name" value="PROTEIN EMSY-LIKE 1"/>
    <property type="match status" value="1"/>
</dbReference>
<dbReference type="SUPFAM" id="SSF63748">
    <property type="entry name" value="Tudor/PWWP/MBT"/>
    <property type="match status" value="1"/>
</dbReference>
<proteinExistence type="predicted"/>
<dbReference type="GO" id="GO:0050832">
    <property type="term" value="P:defense response to fungus"/>
    <property type="evidence" value="ECO:0007669"/>
    <property type="project" value="InterPro"/>
</dbReference>
<sequence>MAYQVPDSGAGHDYLPSRRNTYRRSGSSAGNARSNEASEVASLVRQAEKDAYSSVLRAFKCRTDDLSWEKQELMIDLRKELRISYDDHKEILRETNIDETLNSLRNWRRNRSYQSAGCSTSQPVRDVLTSPTDSTSRKRPKTINPLQPLANLPSVKSVQYSSSGPAREHHFRDYNLYSSLPSNAPARAEEFDRLIGRKARIRWPPDEQFYEVTITEYNPSEGKHKLVYDHNGVNETFEWADINKIPLEDIRWIGEGPRRALRVGHSGREGDNTLGAERRRIQFNLEGNEEFRAQQNVIGNRVEHDLVLMNTDVLVKEVENIIAVNSPNSLELEGAKQKLKEHEQDLVAAIALIEKLSHAPDRESGVNRTEPDLSIYPIYFDYDRNKIGSHWIYDRVRQILDPVNI</sequence>
<keyword evidence="3" id="KW-0175">Coiled coil</keyword>
<dbReference type="AlphaFoldDB" id="A0AAV1VZS0"/>
<feature type="region of interest" description="Disordered" evidence="4">
    <location>
        <begin position="1"/>
        <end position="38"/>
    </location>
</feature>
<gene>
    <name evidence="6" type="ORF">LLUT_LOCUS3550</name>
</gene>
<dbReference type="Gene3D" id="1.10.1240.40">
    <property type="entry name" value="ENT domain"/>
    <property type="match status" value="1"/>
</dbReference>
<dbReference type="InterPro" id="IPR033485">
    <property type="entry name" value="EMSY-LIKE_plant"/>
</dbReference>
<dbReference type="EMBL" id="CAXHTB010000002">
    <property type="protein sequence ID" value="CAL0302490.1"/>
    <property type="molecule type" value="Genomic_DNA"/>
</dbReference>
<dbReference type="GO" id="GO:0005634">
    <property type="term" value="C:nucleus"/>
    <property type="evidence" value="ECO:0007669"/>
    <property type="project" value="UniProtKB-SubCell"/>
</dbReference>
<feature type="region of interest" description="Disordered" evidence="4">
    <location>
        <begin position="115"/>
        <end position="148"/>
    </location>
</feature>
<dbReference type="InterPro" id="IPR036142">
    <property type="entry name" value="ENT_dom-like_sf"/>
</dbReference>
<keyword evidence="2" id="KW-0539">Nucleus</keyword>
<feature type="domain" description="ENT" evidence="5">
    <location>
        <begin position="40"/>
        <end position="127"/>
    </location>
</feature>
<dbReference type="InterPro" id="IPR005491">
    <property type="entry name" value="ENT_dom"/>
</dbReference>